<dbReference type="InterPro" id="IPR051054">
    <property type="entry name" value="SorC_transcr_regulators"/>
</dbReference>
<keyword evidence="3 7" id="KW-0238">DNA-binding</keyword>
<dbReference type="InterPro" id="IPR007324">
    <property type="entry name" value="Sugar-bd_dom_put"/>
</dbReference>
<protein>
    <submittedName>
        <fullName evidence="7">DNA-binding transcriptional regulator LsrR, DeoR family</fullName>
    </submittedName>
</protein>
<dbReference type="Pfam" id="PF04198">
    <property type="entry name" value="Sugar-bind"/>
    <property type="match status" value="1"/>
</dbReference>
<dbReference type="PANTHER" id="PTHR34294">
    <property type="entry name" value="TRANSCRIPTIONAL REGULATOR-RELATED"/>
    <property type="match status" value="1"/>
</dbReference>
<dbReference type="GO" id="GO:0006352">
    <property type="term" value="P:DNA-templated transcription initiation"/>
    <property type="evidence" value="ECO:0007669"/>
    <property type="project" value="InterPro"/>
</dbReference>
<dbReference type="GO" id="GO:0003677">
    <property type="term" value="F:DNA binding"/>
    <property type="evidence" value="ECO:0007669"/>
    <property type="project" value="UniProtKB-KW"/>
</dbReference>
<dbReference type="PANTHER" id="PTHR34294:SF1">
    <property type="entry name" value="TRANSCRIPTIONAL REGULATOR LSRR"/>
    <property type="match status" value="1"/>
</dbReference>
<keyword evidence="4" id="KW-0804">Transcription</keyword>
<dbReference type="Gene3D" id="3.40.50.1360">
    <property type="match status" value="1"/>
</dbReference>
<dbReference type="STRING" id="225324.SAMN02745126_05508"/>
<dbReference type="SUPFAM" id="SSF88659">
    <property type="entry name" value="Sigma3 and sigma4 domains of RNA polymerase sigma factors"/>
    <property type="match status" value="1"/>
</dbReference>
<dbReference type="Proteomes" id="UP000190092">
    <property type="component" value="Unassembled WGS sequence"/>
</dbReference>
<accession>A0A1T4T1B4</accession>
<dbReference type="OrthoDB" id="7065657at2"/>
<name>A0A1T4T1B4_9HYPH</name>
<dbReference type="SUPFAM" id="SSF100950">
    <property type="entry name" value="NagB/RpiA/CoA transferase-like"/>
    <property type="match status" value="1"/>
</dbReference>
<evidence type="ECO:0000256" key="2">
    <source>
        <dbReference type="ARBA" id="ARBA00023015"/>
    </source>
</evidence>
<dbReference type="Gene3D" id="1.10.10.10">
    <property type="entry name" value="Winged helix-like DNA-binding domain superfamily/Winged helix DNA-binding domain"/>
    <property type="match status" value="1"/>
</dbReference>
<reference evidence="8" key="1">
    <citation type="submission" date="2017-02" db="EMBL/GenBank/DDBJ databases">
        <authorList>
            <person name="Varghese N."/>
            <person name="Submissions S."/>
        </authorList>
    </citation>
    <scope>NUCLEOTIDE SEQUENCE [LARGE SCALE GENOMIC DNA]</scope>
    <source>
        <strain evidence="8">ATCC 27094</strain>
    </source>
</reference>
<evidence type="ECO:0000256" key="4">
    <source>
        <dbReference type="ARBA" id="ARBA00023163"/>
    </source>
</evidence>
<evidence type="ECO:0000313" key="8">
    <source>
        <dbReference type="Proteomes" id="UP000190092"/>
    </source>
</evidence>
<feature type="domain" description="Sugar-binding" evidence="5">
    <location>
        <begin position="65"/>
        <end position="314"/>
    </location>
</feature>
<dbReference type="GO" id="GO:0003700">
    <property type="term" value="F:DNA-binding transcription factor activity"/>
    <property type="evidence" value="ECO:0007669"/>
    <property type="project" value="InterPro"/>
</dbReference>
<proteinExistence type="inferred from homology"/>
<gene>
    <name evidence="7" type="ORF">SAMN02745126_05508</name>
</gene>
<evidence type="ECO:0000256" key="1">
    <source>
        <dbReference type="ARBA" id="ARBA00010466"/>
    </source>
</evidence>
<evidence type="ECO:0000256" key="3">
    <source>
        <dbReference type="ARBA" id="ARBA00023125"/>
    </source>
</evidence>
<keyword evidence="8" id="KW-1185">Reference proteome</keyword>
<dbReference type="InterPro" id="IPR007630">
    <property type="entry name" value="RNA_pol_sigma70_r4"/>
</dbReference>
<dbReference type="GO" id="GO:0030246">
    <property type="term" value="F:carbohydrate binding"/>
    <property type="evidence" value="ECO:0007669"/>
    <property type="project" value="InterPro"/>
</dbReference>
<dbReference type="Pfam" id="PF04545">
    <property type="entry name" value="Sigma70_r4"/>
    <property type="match status" value="1"/>
</dbReference>
<dbReference type="InterPro" id="IPR037171">
    <property type="entry name" value="NagB/RpiA_transferase-like"/>
</dbReference>
<organism evidence="7 8">
    <name type="scientific">Enhydrobacter aerosaccus</name>
    <dbReference type="NCBI Taxonomy" id="225324"/>
    <lineage>
        <taxon>Bacteria</taxon>
        <taxon>Pseudomonadati</taxon>
        <taxon>Pseudomonadota</taxon>
        <taxon>Alphaproteobacteria</taxon>
        <taxon>Hyphomicrobiales</taxon>
        <taxon>Enhydrobacter</taxon>
    </lineage>
</organism>
<dbReference type="InterPro" id="IPR036388">
    <property type="entry name" value="WH-like_DNA-bd_sf"/>
</dbReference>
<keyword evidence="2" id="KW-0805">Transcription regulation</keyword>
<dbReference type="InterPro" id="IPR013324">
    <property type="entry name" value="RNA_pol_sigma_r3/r4-like"/>
</dbReference>
<evidence type="ECO:0000259" key="6">
    <source>
        <dbReference type="Pfam" id="PF04545"/>
    </source>
</evidence>
<feature type="domain" description="RNA polymerase sigma-70 region 4" evidence="6">
    <location>
        <begin position="22"/>
        <end position="52"/>
    </location>
</feature>
<evidence type="ECO:0000313" key="7">
    <source>
        <dbReference type="EMBL" id="SKA34284.1"/>
    </source>
</evidence>
<dbReference type="EMBL" id="FUWJ01000011">
    <property type="protein sequence ID" value="SKA34284.1"/>
    <property type="molecule type" value="Genomic_DNA"/>
</dbReference>
<sequence>MEILDEDENFDIDLATRVCWHYYKEGRTQEEIGGFLNLTRKRVNRIIRQALATGLVQITIDSRRSACPELESQLKARYGLRSVKVVPSPMEGMDVRSVVGAAAGQFLSETLGHSESLGVTWGGTIRAAGQNLRRREGGNTVVSLTGGLASSGPVNPYDAAALFARALGAPCRYVTAPMIADSKELRDALLRSAPVAEVLGRVRDIDRALLSAIDLTDQSKALEYGVISRSTWRSLRDAGAVGDIAGQYLDGAGRPVEHPIVERVIAAKLDQLRAIKELVLAAGGAHKAPIIRAGIRAGLVHVLITDEAAATALLDEEKPPQRQRTPAGGR</sequence>
<evidence type="ECO:0000259" key="5">
    <source>
        <dbReference type="Pfam" id="PF04198"/>
    </source>
</evidence>
<dbReference type="RefSeq" id="WP_085937233.1">
    <property type="nucleotide sequence ID" value="NZ_FUWJ01000011.1"/>
</dbReference>
<comment type="similarity">
    <text evidence="1">Belongs to the SorC transcriptional regulatory family.</text>
</comment>
<dbReference type="AlphaFoldDB" id="A0A1T4T1B4"/>